<reference evidence="2" key="2">
    <citation type="submission" date="2020-09" db="EMBL/GenBank/DDBJ databases">
        <authorList>
            <person name="Sun Q."/>
            <person name="Zhou Y."/>
        </authorList>
    </citation>
    <scope>NUCLEOTIDE SEQUENCE</scope>
    <source>
        <strain evidence="2">CGMCC 1.12987</strain>
    </source>
</reference>
<keyword evidence="3" id="KW-1185">Reference proteome</keyword>
<evidence type="ECO:0000313" key="2">
    <source>
        <dbReference type="EMBL" id="GGF95971.1"/>
    </source>
</evidence>
<reference evidence="2" key="1">
    <citation type="journal article" date="2014" name="Int. J. Syst. Evol. Microbiol.">
        <title>Complete genome sequence of Corynebacterium casei LMG S-19264T (=DSM 44701T), isolated from a smear-ripened cheese.</title>
        <authorList>
            <consortium name="US DOE Joint Genome Institute (JGI-PGF)"/>
            <person name="Walter F."/>
            <person name="Albersmeier A."/>
            <person name="Kalinowski J."/>
            <person name="Ruckert C."/>
        </authorList>
    </citation>
    <scope>NUCLEOTIDE SEQUENCE</scope>
    <source>
        <strain evidence="2">CGMCC 1.12987</strain>
    </source>
</reference>
<feature type="region of interest" description="Disordered" evidence="1">
    <location>
        <begin position="28"/>
        <end position="47"/>
    </location>
</feature>
<sequence>MDKGMELNLFDVKINAVRASRIAIGKQSQVRKANSNKRNHGFGQQTGDRVSIVLPQTAIDDQEILDADAFMRNHF</sequence>
<name>A0A917FNM7_9BACL</name>
<evidence type="ECO:0000256" key="1">
    <source>
        <dbReference type="SAM" id="MobiDB-lite"/>
    </source>
</evidence>
<dbReference type="RefSeq" id="WP_188529859.1">
    <property type="nucleotide sequence ID" value="NZ_BMGR01000003.1"/>
</dbReference>
<comment type="caution">
    <text evidence="2">The sequence shown here is derived from an EMBL/GenBank/DDBJ whole genome shotgun (WGS) entry which is preliminary data.</text>
</comment>
<proteinExistence type="predicted"/>
<accession>A0A917FNM7</accession>
<evidence type="ECO:0000313" key="3">
    <source>
        <dbReference type="Proteomes" id="UP000644756"/>
    </source>
</evidence>
<protein>
    <submittedName>
        <fullName evidence="2">Uncharacterized protein</fullName>
    </submittedName>
</protein>
<dbReference type="Proteomes" id="UP000644756">
    <property type="component" value="Unassembled WGS sequence"/>
</dbReference>
<organism evidence="2 3">
    <name type="scientific">Paenibacillus abyssi</name>
    <dbReference type="NCBI Taxonomy" id="1340531"/>
    <lineage>
        <taxon>Bacteria</taxon>
        <taxon>Bacillati</taxon>
        <taxon>Bacillota</taxon>
        <taxon>Bacilli</taxon>
        <taxon>Bacillales</taxon>
        <taxon>Paenibacillaceae</taxon>
        <taxon>Paenibacillus</taxon>
    </lineage>
</organism>
<dbReference type="EMBL" id="BMGR01000003">
    <property type="protein sequence ID" value="GGF95971.1"/>
    <property type="molecule type" value="Genomic_DNA"/>
</dbReference>
<gene>
    <name evidence="2" type="ORF">GCM10010916_11580</name>
</gene>
<dbReference type="AlphaFoldDB" id="A0A917FNM7"/>